<reference evidence="1 2" key="1">
    <citation type="submission" date="2017-11" db="EMBL/GenBank/DDBJ databases">
        <title>Bradyrhizobium forestalis sp. nov., an efficient nitrogen-fixing bacterium isolated from nodules of forest legume species in the Amazon.</title>
        <authorList>
            <person name="Costa E.M."/>
            <person name="Guimaraes A."/>
            <person name="Carvalho T.S."/>
            <person name="Rodrigues T.L."/>
            <person name="Ribeiro P.R.A."/>
            <person name="Lebbe L."/>
            <person name="Willems A."/>
            <person name="Moreira F.M.S."/>
        </authorList>
    </citation>
    <scope>NUCLEOTIDE SEQUENCE [LARGE SCALE GENOMIC DNA]</scope>
    <source>
        <strain evidence="1 2">INPA54B</strain>
    </source>
</reference>
<gene>
    <name evidence="1" type="ORF">CVM73_08810</name>
</gene>
<organism evidence="1 2">
    <name type="scientific">Bradyrhizobium forestalis</name>
    <dbReference type="NCBI Taxonomy" id="1419263"/>
    <lineage>
        <taxon>Bacteria</taxon>
        <taxon>Pseudomonadati</taxon>
        <taxon>Pseudomonadota</taxon>
        <taxon>Alphaproteobacteria</taxon>
        <taxon>Hyphomicrobiales</taxon>
        <taxon>Nitrobacteraceae</taxon>
        <taxon>Bradyrhizobium</taxon>
    </lineage>
</organism>
<comment type="caution">
    <text evidence="1">The sequence shown here is derived from an EMBL/GenBank/DDBJ whole genome shotgun (WGS) entry which is preliminary data.</text>
</comment>
<evidence type="ECO:0000313" key="1">
    <source>
        <dbReference type="EMBL" id="PJG55642.1"/>
    </source>
</evidence>
<protein>
    <submittedName>
        <fullName evidence="1">Uncharacterized protein</fullName>
    </submittedName>
</protein>
<accession>A0A2M8RCU8</accession>
<dbReference type="AlphaFoldDB" id="A0A2M8RCU8"/>
<dbReference type="RefSeq" id="WP_100231597.1">
    <property type="nucleotide sequence ID" value="NZ_PGVG01000005.1"/>
</dbReference>
<dbReference type="Proteomes" id="UP000231194">
    <property type="component" value="Unassembled WGS sequence"/>
</dbReference>
<evidence type="ECO:0000313" key="2">
    <source>
        <dbReference type="Proteomes" id="UP000231194"/>
    </source>
</evidence>
<keyword evidence="2" id="KW-1185">Reference proteome</keyword>
<sequence length="73" mass="7761">MEAQIFEPAIKACLGEIHAKLKAAEQIAKAAQACAEAGGVTEAVRVSMDIEQLIYEAGRLHDAATLLARMAHD</sequence>
<name>A0A2M8RCU8_9BRAD</name>
<dbReference type="EMBL" id="PGVG01000005">
    <property type="protein sequence ID" value="PJG55642.1"/>
    <property type="molecule type" value="Genomic_DNA"/>
</dbReference>
<proteinExistence type="predicted"/>
<dbReference type="OrthoDB" id="8254244at2"/>